<gene>
    <name evidence="2" type="ORF">ALC57_02527</name>
</gene>
<reference evidence="2 3" key="1">
    <citation type="submission" date="2015-09" db="EMBL/GenBank/DDBJ databases">
        <title>Trachymyrmex cornetzi WGS genome.</title>
        <authorList>
            <person name="Nygaard S."/>
            <person name="Hu H."/>
            <person name="Boomsma J."/>
            <person name="Zhang G."/>
        </authorList>
    </citation>
    <scope>NUCLEOTIDE SEQUENCE [LARGE SCALE GENOMIC DNA]</scope>
    <source>
        <strain evidence="2">Tcor2-1</strain>
        <tissue evidence="2">Whole body</tissue>
    </source>
</reference>
<organism evidence="2 3">
    <name type="scientific">Trachymyrmex cornetzi</name>
    <dbReference type="NCBI Taxonomy" id="471704"/>
    <lineage>
        <taxon>Eukaryota</taxon>
        <taxon>Metazoa</taxon>
        <taxon>Ecdysozoa</taxon>
        <taxon>Arthropoda</taxon>
        <taxon>Hexapoda</taxon>
        <taxon>Insecta</taxon>
        <taxon>Pterygota</taxon>
        <taxon>Neoptera</taxon>
        <taxon>Endopterygota</taxon>
        <taxon>Hymenoptera</taxon>
        <taxon>Apocrita</taxon>
        <taxon>Aculeata</taxon>
        <taxon>Formicoidea</taxon>
        <taxon>Formicidae</taxon>
        <taxon>Myrmicinae</taxon>
        <taxon>Trachymyrmex</taxon>
    </lineage>
</organism>
<evidence type="ECO:0000256" key="1">
    <source>
        <dbReference type="SAM" id="MobiDB-lite"/>
    </source>
</evidence>
<proteinExistence type="predicted"/>
<dbReference type="EMBL" id="KQ978822">
    <property type="protein sequence ID" value="KYN28091.1"/>
    <property type="molecule type" value="Genomic_DNA"/>
</dbReference>
<evidence type="ECO:0000313" key="3">
    <source>
        <dbReference type="Proteomes" id="UP000078492"/>
    </source>
</evidence>
<dbReference type="AlphaFoldDB" id="A0A195EIU8"/>
<name>A0A195EIU8_9HYME</name>
<sequence>MLHHSLRLLRLTFCFYDGNHKEFQLRHSILTSSSHTAVQAGIRRLETSATRAFPNDSIFMLGEHERIQLLFRNLHGVVRLMQTAIHSLRVTKLFFPERFRDSQISMKRHKSLHSGAIFLTINQSLCLSLLRPTILQLRILLRDMGKSNRPGSNVRPSGEMLKRASQSRRFQEISP</sequence>
<accession>A0A195EIU8</accession>
<feature type="region of interest" description="Disordered" evidence="1">
    <location>
        <begin position="147"/>
        <end position="175"/>
    </location>
</feature>
<dbReference type="Proteomes" id="UP000078492">
    <property type="component" value="Unassembled WGS sequence"/>
</dbReference>
<keyword evidence="3" id="KW-1185">Reference proteome</keyword>
<evidence type="ECO:0000313" key="2">
    <source>
        <dbReference type="EMBL" id="KYN28091.1"/>
    </source>
</evidence>
<protein>
    <submittedName>
        <fullName evidence="2">Uncharacterized protein</fullName>
    </submittedName>
</protein>